<gene>
    <name evidence="2" type="ORF">SMRZ_LOCUS24405</name>
</gene>
<accession>A0A3P8F631</accession>
<reference evidence="2 3" key="1">
    <citation type="submission" date="2018-11" db="EMBL/GenBank/DDBJ databases">
        <authorList>
            <consortium name="Pathogen Informatics"/>
        </authorList>
    </citation>
    <scope>NUCLEOTIDE SEQUENCE [LARGE SCALE GENOMIC DNA]</scope>
    <source>
        <strain evidence="2 3">Zambia</strain>
    </source>
</reference>
<dbReference type="Proteomes" id="UP000277204">
    <property type="component" value="Unassembled WGS sequence"/>
</dbReference>
<protein>
    <submittedName>
        <fullName evidence="2">Uncharacterized protein</fullName>
    </submittedName>
</protein>
<dbReference type="EMBL" id="UZAI01020367">
    <property type="protein sequence ID" value="VDP51135.1"/>
    <property type="molecule type" value="Genomic_DNA"/>
</dbReference>
<keyword evidence="1" id="KW-1133">Transmembrane helix</keyword>
<feature type="transmembrane region" description="Helical" evidence="1">
    <location>
        <begin position="12"/>
        <end position="30"/>
    </location>
</feature>
<name>A0A3P8F631_9TREM</name>
<keyword evidence="3" id="KW-1185">Reference proteome</keyword>
<proteinExistence type="predicted"/>
<evidence type="ECO:0000256" key="1">
    <source>
        <dbReference type="SAM" id="Phobius"/>
    </source>
</evidence>
<dbReference type="AlphaFoldDB" id="A0A3P8F631"/>
<organism evidence="2 3">
    <name type="scientific">Schistosoma margrebowiei</name>
    <dbReference type="NCBI Taxonomy" id="48269"/>
    <lineage>
        <taxon>Eukaryota</taxon>
        <taxon>Metazoa</taxon>
        <taxon>Spiralia</taxon>
        <taxon>Lophotrochozoa</taxon>
        <taxon>Platyhelminthes</taxon>
        <taxon>Trematoda</taxon>
        <taxon>Digenea</taxon>
        <taxon>Strigeidida</taxon>
        <taxon>Schistosomatoidea</taxon>
        <taxon>Schistosomatidae</taxon>
        <taxon>Schistosoma</taxon>
    </lineage>
</organism>
<evidence type="ECO:0000313" key="2">
    <source>
        <dbReference type="EMBL" id="VDP51135.1"/>
    </source>
</evidence>
<sequence>MTSMALPALPGLPIMAFFNCFSLILASAFSNFLESTIVLFCFFIIQILELSTTLSLNVSSKLAICTGASKVICFSTNPSDGLIS</sequence>
<keyword evidence="1" id="KW-0472">Membrane</keyword>
<evidence type="ECO:0000313" key="3">
    <source>
        <dbReference type="Proteomes" id="UP000277204"/>
    </source>
</evidence>
<keyword evidence="1" id="KW-0812">Transmembrane</keyword>
<feature type="transmembrane region" description="Helical" evidence="1">
    <location>
        <begin position="36"/>
        <end position="56"/>
    </location>
</feature>